<protein>
    <submittedName>
        <fullName evidence="7">Outer membrane protein OmpA</fullName>
    </submittedName>
</protein>
<dbReference type="PANTHER" id="PTHR30329">
    <property type="entry name" value="STATOR ELEMENT OF FLAGELLAR MOTOR COMPLEX"/>
    <property type="match status" value="1"/>
</dbReference>
<dbReference type="InterPro" id="IPR006664">
    <property type="entry name" value="OMP_bac"/>
</dbReference>
<proteinExistence type="predicted"/>
<dbReference type="CDD" id="cd07185">
    <property type="entry name" value="OmpA_C-like"/>
    <property type="match status" value="1"/>
</dbReference>
<dbReference type="EMBL" id="FZON01000003">
    <property type="protein sequence ID" value="SNS06665.1"/>
    <property type="molecule type" value="Genomic_DNA"/>
</dbReference>
<evidence type="ECO:0000313" key="8">
    <source>
        <dbReference type="Proteomes" id="UP000198440"/>
    </source>
</evidence>
<evidence type="ECO:0000256" key="4">
    <source>
        <dbReference type="PROSITE-ProRule" id="PRU00473"/>
    </source>
</evidence>
<keyword evidence="5" id="KW-0732">Signal</keyword>
<keyword evidence="2 4" id="KW-0472">Membrane</keyword>
<dbReference type="Pfam" id="PF00691">
    <property type="entry name" value="OmpA"/>
    <property type="match status" value="1"/>
</dbReference>
<evidence type="ECO:0000256" key="3">
    <source>
        <dbReference type="ARBA" id="ARBA00023237"/>
    </source>
</evidence>
<dbReference type="InterPro" id="IPR050330">
    <property type="entry name" value="Bact_OuterMem_StrucFunc"/>
</dbReference>
<dbReference type="InterPro" id="IPR036761">
    <property type="entry name" value="TTHA0802/YceI-like_sf"/>
</dbReference>
<feature type="signal peptide" evidence="5">
    <location>
        <begin position="1"/>
        <end position="20"/>
    </location>
</feature>
<dbReference type="AlphaFoldDB" id="A0A239BF62"/>
<dbReference type="SMART" id="SM00867">
    <property type="entry name" value="YceI"/>
    <property type="match status" value="1"/>
</dbReference>
<comment type="subcellular location">
    <subcellularLocation>
        <location evidence="1">Cell outer membrane</location>
    </subcellularLocation>
</comment>
<sequence length="349" mass="37640">MALVFAALVGAVMLAGPARAQVNVFDPGWTMQPGQSVLNFQSVKNREIVETGSFASLRGKITSTGEVSIEIPLESVDTNVDLRNVRMRFMFFESFKFPTATVTAQLDPAMLSDLPKVRRKLIDVPFVLDLHGVRRQLETQAIVTLLSENSVAISTSVPISVSVEEFGLSDGLEKLMEASGFEILPSAFVSFDFVFSRDGTAGLPDVGVIRKEVTLRNSAVEREGNLDYDACKGRFEILSRTGNIYFGAGSASLQSDSLPLLGQVVDIVSRCPGMTIEVGGHTDADGGAAANLTLSKARAQSVTDYLTTAGIDVRRIQSVGYGEASPVAPNDTLRNKAKNRRIEFAVVER</sequence>
<dbReference type="PRINTS" id="PR01021">
    <property type="entry name" value="OMPADOMAIN"/>
</dbReference>
<dbReference type="Gene3D" id="2.40.128.110">
    <property type="entry name" value="Lipid/polyisoprenoid-binding, YceI-like"/>
    <property type="match status" value="1"/>
</dbReference>
<dbReference type="InterPro" id="IPR006665">
    <property type="entry name" value="OmpA-like"/>
</dbReference>
<organism evidence="7 8">
    <name type="scientific">Antarctobacter heliothermus</name>
    <dbReference type="NCBI Taxonomy" id="74033"/>
    <lineage>
        <taxon>Bacteria</taxon>
        <taxon>Pseudomonadati</taxon>
        <taxon>Pseudomonadota</taxon>
        <taxon>Alphaproteobacteria</taxon>
        <taxon>Rhodobacterales</taxon>
        <taxon>Roseobacteraceae</taxon>
        <taxon>Antarctobacter</taxon>
    </lineage>
</organism>
<evidence type="ECO:0000313" key="7">
    <source>
        <dbReference type="EMBL" id="SNS06665.1"/>
    </source>
</evidence>
<accession>A0A239BF62</accession>
<dbReference type="SUPFAM" id="SSF103088">
    <property type="entry name" value="OmpA-like"/>
    <property type="match status" value="1"/>
</dbReference>
<dbReference type="Proteomes" id="UP000198440">
    <property type="component" value="Unassembled WGS sequence"/>
</dbReference>
<dbReference type="InterPro" id="IPR036737">
    <property type="entry name" value="OmpA-like_sf"/>
</dbReference>
<dbReference type="InterPro" id="IPR007372">
    <property type="entry name" value="Lipid/polyisoprenoid-bd_YceI"/>
</dbReference>
<evidence type="ECO:0000256" key="2">
    <source>
        <dbReference type="ARBA" id="ARBA00023136"/>
    </source>
</evidence>
<name>A0A239BF62_9RHOB</name>
<gene>
    <name evidence="7" type="ORF">SAMN04488078_100389</name>
</gene>
<dbReference type="Gene3D" id="3.30.1330.60">
    <property type="entry name" value="OmpA-like domain"/>
    <property type="match status" value="1"/>
</dbReference>
<feature type="chain" id="PRO_5012579514" evidence="5">
    <location>
        <begin position="21"/>
        <end position="349"/>
    </location>
</feature>
<dbReference type="PRINTS" id="PR01023">
    <property type="entry name" value="NAFLGMOTY"/>
</dbReference>
<dbReference type="Pfam" id="PF04264">
    <property type="entry name" value="YceI"/>
    <property type="match status" value="1"/>
</dbReference>
<dbReference type="PANTHER" id="PTHR30329:SF21">
    <property type="entry name" value="LIPOPROTEIN YIAD-RELATED"/>
    <property type="match status" value="1"/>
</dbReference>
<dbReference type="RefSeq" id="WP_245823124.1">
    <property type="nucleotide sequence ID" value="NZ_FZON01000003.1"/>
</dbReference>
<evidence type="ECO:0000259" key="6">
    <source>
        <dbReference type="PROSITE" id="PS51123"/>
    </source>
</evidence>
<dbReference type="PROSITE" id="PS51123">
    <property type="entry name" value="OMPA_2"/>
    <property type="match status" value="1"/>
</dbReference>
<evidence type="ECO:0000256" key="1">
    <source>
        <dbReference type="ARBA" id="ARBA00004442"/>
    </source>
</evidence>
<keyword evidence="3" id="KW-0998">Cell outer membrane</keyword>
<feature type="domain" description="OmpA-like" evidence="6">
    <location>
        <begin position="233"/>
        <end position="349"/>
    </location>
</feature>
<reference evidence="7 8" key="1">
    <citation type="submission" date="2017-06" db="EMBL/GenBank/DDBJ databases">
        <authorList>
            <person name="Kim H.J."/>
            <person name="Triplett B.A."/>
        </authorList>
    </citation>
    <scope>NUCLEOTIDE SEQUENCE [LARGE SCALE GENOMIC DNA]</scope>
    <source>
        <strain evidence="7 8">DSM 11445</strain>
    </source>
</reference>
<dbReference type="SUPFAM" id="SSF101874">
    <property type="entry name" value="YceI-like"/>
    <property type="match status" value="1"/>
</dbReference>
<dbReference type="GO" id="GO:0009279">
    <property type="term" value="C:cell outer membrane"/>
    <property type="evidence" value="ECO:0007669"/>
    <property type="project" value="UniProtKB-SubCell"/>
</dbReference>
<evidence type="ECO:0000256" key="5">
    <source>
        <dbReference type="SAM" id="SignalP"/>
    </source>
</evidence>